<dbReference type="AlphaFoldDB" id="A0A4R2J8W9"/>
<organism evidence="1 2">
    <name type="scientific">Actinocrispum wychmicini</name>
    <dbReference type="NCBI Taxonomy" id="1213861"/>
    <lineage>
        <taxon>Bacteria</taxon>
        <taxon>Bacillati</taxon>
        <taxon>Actinomycetota</taxon>
        <taxon>Actinomycetes</taxon>
        <taxon>Pseudonocardiales</taxon>
        <taxon>Pseudonocardiaceae</taxon>
        <taxon>Actinocrispum</taxon>
    </lineage>
</organism>
<name>A0A4R2J8W9_9PSEU</name>
<sequence length="305" mass="32339">MEELTPFHTALAKNRDRYNARFRLARHRAKHLDANAFLAYLKESVGPAVDAAAAAGGDPVAVTDSLFDLVLDTNGRPPAGLGPLLAHLGRFVADAPHRVPTAMANALHHLDDTAGWASTMVAVAPLAPTTETLLDAGAVAAWRHGLAALRTSALAVARRVPPEILTAILDTSDVDSLAADPWFTPGAASGLKVVGRFGRFRGFGGTFRKPPMVFTSGGQWHATDGNDVWRVYADRFGTGFRRTGQVPMDEPGNGLTLDRTGTIRLGRATMDVPELAGATSWATSGNTLAATTPWTHAITFVAWTS</sequence>
<keyword evidence="2" id="KW-1185">Reference proteome</keyword>
<protein>
    <submittedName>
        <fullName evidence="1">Uncharacterized protein</fullName>
    </submittedName>
</protein>
<evidence type="ECO:0000313" key="1">
    <source>
        <dbReference type="EMBL" id="TCO53066.1"/>
    </source>
</evidence>
<dbReference type="Proteomes" id="UP000295680">
    <property type="component" value="Unassembled WGS sequence"/>
</dbReference>
<evidence type="ECO:0000313" key="2">
    <source>
        <dbReference type="Proteomes" id="UP000295680"/>
    </source>
</evidence>
<dbReference type="EMBL" id="SLWS01000011">
    <property type="protein sequence ID" value="TCO53066.1"/>
    <property type="molecule type" value="Genomic_DNA"/>
</dbReference>
<reference evidence="1 2" key="1">
    <citation type="submission" date="2019-03" db="EMBL/GenBank/DDBJ databases">
        <title>Genomic Encyclopedia of Type Strains, Phase IV (KMG-IV): sequencing the most valuable type-strain genomes for metagenomic binning, comparative biology and taxonomic classification.</title>
        <authorList>
            <person name="Goeker M."/>
        </authorList>
    </citation>
    <scope>NUCLEOTIDE SEQUENCE [LARGE SCALE GENOMIC DNA]</scope>
    <source>
        <strain evidence="1 2">DSM 45934</strain>
    </source>
</reference>
<proteinExistence type="predicted"/>
<accession>A0A4R2J8W9</accession>
<comment type="caution">
    <text evidence="1">The sequence shown here is derived from an EMBL/GenBank/DDBJ whole genome shotgun (WGS) entry which is preliminary data.</text>
</comment>
<gene>
    <name evidence="1" type="ORF">EV192_111263</name>
</gene>